<dbReference type="GO" id="GO:0005635">
    <property type="term" value="C:nuclear envelope"/>
    <property type="evidence" value="ECO:0007669"/>
    <property type="project" value="TreeGrafter"/>
</dbReference>
<dbReference type="PANTHER" id="PTHR10997:SF18">
    <property type="entry name" value="D-IMPORTIN 7_RANBP7"/>
    <property type="match status" value="1"/>
</dbReference>
<keyword evidence="6" id="KW-0539">Nucleus</keyword>
<evidence type="ECO:0000256" key="6">
    <source>
        <dbReference type="ARBA" id="ARBA00023242"/>
    </source>
</evidence>
<name>A0A8S1KNN6_PARPR</name>
<dbReference type="GO" id="GO:0031267">
    <property type="term" value="F:small GTPase binding"/>
    <property type="evidence" value="ECO:0007669"/>
    <property type="project" value="InterPro"/>
</dbReference>
<dbReference type="PANTHER" id="PTHR10997">
    <property type="entry name" value="IMPORTIN-7, 8, 11"/>
    <property type="match status" value="1"/>
</dbReference>
<evidence type="ECO:0000256" key="4">
    <source>
        <dbReference type="ARBA" id="ARBA00022490"/>
    </source>
</evidence>
<evidence type="ECO:0000313" key="10">
    <source>
        <dbReference type="EMBL" id="CAD8057000.1"/>
    </source>
</evidence>
<dbReference type="EMBL" id="CAJJDM010000023">
    <property type="protein sequence ID" value="CAD8057000.1"/>
    <property type="molecule type" value="Genomic_DNA"/>
</dbReference>
<dbReference type="InterPro" id="IPR001494">
    <property type="entry name" value="Importin-beta_N"/>
</dbReference>
<accession>A0A8S1KNN6</accession>
<dbReference type="AlphaFoldDB" id="A0A8S1KNN6"/>
<organism evidence="10 11">
    <name type="scientific">Paramecium primaurelia</name>
    <dbReference type="NCBI Taxonomy" id="5886"/>
    <lineage>
        <taxon>Eukaryota</taxon>
        <taxon>Sar</taxon>
        <taxon>Alveolata</taxon>
        <taxon>Ciliophora</taxon>
        <taxon>Intramacronucleata</taxon>
        <taxon>Oligohymenophorea</taxon>
        <taxon>Peniculida</taxon>
        <taxon>Parameciidae</taxon>
        <taxon>Paramecium</taxon>
    </lineage>
</organism>
<dbReference type="PROSITE" id="PS50166">
    <property type="entry name" value="IMPORTIN_B_NT"/>
    <property type="match status" value="1"/>
</dbReference>
<dbReference type="OMA" id="KNFEYRS"/>
<dbReference type="FunFam" id="1.25.10.10:FF:001145">
    <property type="entry name" value="Uncharacterized protein"/>
    <property type="match status" value="1"/>
</dbReference>
<evidence type="ECO:0000256" key="7">
    <source>
        <dbReference type="SAM" id="Coils"/>
    </source>
</evidence>
<evidence type="ECO:0000313" key="11">
    <source>
        <dbReference type="Proteomes" id="UP000688137"/>
    </source>
</evidence>
<dbReference type="GO" id="GO:0005829">
    <property type="term" value="C:cytosol"/>
    <property type="evidence" value="ECO:0007669"/>
    <property type="project" value="TreeGrafter"/>
</dbReference>
<keyword evidence="5" id="KW-0653">Protein transport</keyword>
<comment type="subcellular location">
    <subcellularLocation>
        <location evidence="2">Cytoplasm</location>
    </subcellularLocation>
    <subcellularLocation>
        <location evidence="1">Nucleus</location>
    </subcellularLocation>
</comment>
<feature type="compositionally biased region" description="Acidic residues" evidence="8">
    <location>
        <begin position="926"/>
        <end position="941"/>
    </location>
</feature>
<protein>
    <recommendedName>
        <fullName evidence="9">Importin N-terminal domain-containing protein</fullName>
    </recommendedName>
</protein>
<keyword evidence="4" id="KW-0963">Cytoplasm</keyword>
<evidence type="ECO:0000256" key="8">
    <source>
        <dbReference type="SAM" id="MobiDB-lite"/>
    </source>
</evidence>
<dbReference type="Proteomes" id="UP000688137">
    <property type="component" value="Unassembled WGS sequence"/>
</dbReference>
<evidence type="ECO:0000259" key="9">
    <source>
        <dbReference type="PROSITE" id="PS50166"/>
    </source>
</evidence>
<dbReference type="GO" id="GO:0006606">
    <property type="term" value="P:protein import into nucleus"/>
    <property type="evidence" value="ECO:0007669"/>
    <property type="project" value="TreeGrafter"/>
</dbReference>
<keyword evidence="3" id="KW-0813">Transport</keyword>
<feature type="domain" description="Importin N-terminal" evidence="9">
    <location>
        <begin position="27"/>
        <end position="102"/>
    </location>
</feature>
<gene>
    <name evidence="10" type="ORF">PPRIM_AZ9-3.1.T0250177</name>
</gene>
<keyword evidence="11" id="KW-1185">Reference proteome</keyword>
<evidence type="ECO:0000256" key="5">
    <source>
        <dbReference type="ARBA" id="ARBA00022927"/>
    </source>
</evidence>
<sequence length="1045" mass="121240">MQTQDLGQLINALQLTYGTSQESVNTGEALLKQASMQPLYAISLLKIVDDQTQQDVVRQSAVVNLKTFLERHWGEKKEPGHFIVNPEEKALIRAAIIDALARCIQVKKLRSQYEDLIYKLVAIDFPKDWPQLVQQLVIKLQNYTSYEDLWSALLTLRRTCEVHQFLLDNDRKPLEPLVASTFPLLETLIQKFLENYNEQSGQLVKVILKIFHHATHLVMPIYMRDFNAVAKWMLFFKTIISSPTPPELASYTQDSEEETRREKTYIWTNKKWASRIILRFIQKFANKKMVDPDMADFAEHIKSTYAIGFMELFYKILTDNTQFQGPRTCLFALKYLYYSLKLDNTKELLKAHYDKLIYHVAIPKMQLTPRDDELWKNDPEEYIKRLDDFSLSTYNMKNPANDLLQEICLQTDANGNLMLIQFLNYCQNAFNSNLDPLTNQPLNLLKKEALLWGIECLVHQISKIDAIKEGLESILEKHILPEFQNPVGFLRARACHVFNEYGTIEFKNKQNIQLAVQGISKCILDKELPVRVAAAISFSSILQNKEAQDLIRPQLSQVLEIYIKLMDLIDNERIVRSLEEIVKNFTNEITPYAHQLAAHIATIFQKYCNKQNQGDGDSDDDGEAELAASGCLEAIKRILNAPLQQESYVQLEPVIFPIINFALTESGCDFINEALEILNLMLYKKKQLTPGLWFYYPVLCYIIIGLPQETNVYAIQGLTEEQYILLEGCKKDWGSEFVTQMLGSFRNYIQKGGSTFLTQNDFFGNSFISLIFRFIQKIYTIADNGSDETDQNQVTTILIALIENFPGQIDNLIPQIIDFSLLNIQKEKKTNKFKMVNIGVLNMCIWYNPQLAQNYLNSKGITDQILQTILSMEKHYKYEWDINRLIFALCQLYSLPQIPNYLLTASSEIGKLFVRLSTKILELREEEESCEQEDQAEEEVDDQKKLADKIQDLEQDEEDDDDDDDYDEDEDDYAELYDSPLEDYDAILLMEKLILTLQQSCPQLYSGLFSQLTQQEQEQMTKNIKEAKEQYDEWMKQKQQQQLNK</sequence>
<dbReference type="Pfam" id="PF03810">
    <property type="entry name" value="IBN_N"/>
    <property type="match status" value="1"/>
</dbReference>
<feature type="compositionally biased region" description="Acidic residues" evidence="8">
    <location>
        <begin position="953"/>
        <end position="971"/>
    </location>
</feature>
<feature type="compositionally biased region" description="Basic and acidic residues" evidence="8">
    <location>
        <begin position="942"/>
        <end position="952"/>
    </location>
</feature>
<dbReference type="SMART" id="SM00913">
    <property type="entry name" value="IBN_N"/>
    <property type="match status" value="1"/>
</dbReference>
<comment type="caution">
    <text evidence="10">The sequence shown here is derived from an EMBL/GenBank/DDBJ whole genome shotgun (WGS) entry which is preliminary data.</text>
</comment>
<feature type="region of interest" description="Disordered" evidence="8">
    <location>
        <begin position="926"/>
        <end position="971"/>
    </location>
</feature>
<feature type="coiled-coil region" evidence="7">
    <location>
        <begin position="1010"/>
        <end position="1044"/>
    </location>
</feature>
<keyword evidence="7" id="KW-0175">Coiled coil</keyword>
<evidence type="ECO:0000256" key="2">
    <source>
        <dbReference type="ARBA" id="ARBA00004496"/>
    </source>
</evidence>
<evidence type="ECO:0000256" key="3">
    <source>
        <dbReference type="ARBA" id="ARBA00022448"/>
    </source>
</evidence>
<evidence type="ECO:0000256" key="1">
    <source>
        <dbReference type="ARBA" id="ARBA00004123"/>
    </source>
</evidence>
<proteinExistence type="predicted"/>
<reference evidence="10" key="1">
    <citation type="submission" date="2021-01" db="EMBL/GenBank/DDBJ databases">
        <authorList>
            <consortium name="Genoscope - CEA"/>
            <person name="William W."/>
        </authorList>
    </citation>
    <scope>NUCLEOTIDE SEQUENCE</scope>
</reference>